<feature type="domain" description="DUF6644" evidence="2">
    <location>
        <begin position="31"/>
        <end position="160"/>
    </location>
</feature>
<name>A0A841K9T4_9HYPH</name>
<feature type="transmembrane region" description="Helical" evidence="1">
    <location>
        <begin position="139"/>
        <end position="158"/>
    </location>
</feature>
<proteinExistence type="predicted"/>
<evidence type="ECO:0000313" key="3">
    <source>
        <dbReference type="EMBL" id="MBB6167644.1"/>
    </source>
</evidence>
<keyword evidence="1" id="KW-1133">Transmembrane helix</keyword>
<feature type="transmembrane region" description="Helical" evidence="1">
    <location>
        <begin position="100"/>
        <end position="118"/>
    </location>
</feature>
<dbReference type="AlphaFoldDB" id="A0A841K9T4"/>
<keyword evidence="4" id="KW-1185">Reference proteome</keyword>
<keyword evidence="1" id="KW-0812">Transmembrane</keyword>
<accession>A0A841K9T4</accession>
<feature type="transmembrane region" description="Helical" evidence="1">
    <location>
        <begin position="33"/>
        <end position="51"/>
    </location>
</feature>
<keyword evidence="1" id="KW-0472">Membrane</keyword>
<evidence type="ECO:0000256" key="1">
    <source>
        <dbReference type="SAM" id="Phobius"/>
    </source>
</evidence>
<protein>
    <recommendedName>
        <fullName evidence="2">DUF6644 domain-containing protein</fullName>
    </recommendedName>
</protein>
<dbReference type="InterPro" id="IPR046586">
    <property type="entry name" value="DUF6644"/>
</dbReference>
<evidence type="ECO:0000313" key="4">
    <source>
        <dbReference type="Proteomes" id="UP000588017"/>
    </source>
</evidence>
<gene>
    <name evidence="3" type="ORF">HNQ73_001267</name>
</gene>
<dbReference type="Proteomes" id="UP000588017">
    <property type="component" value="Unassembled WGS sequence"/>
</dbReference>
<organism evidence="3 4">
    <name type="scientific">Chelatococcus composti</name>
    <dbReference type="NCBI Taxonomy" id="1743235"/>
    <lineage>
        <taxon>Bacteria</taxon>
        <taxon>Pseudomonadati</taxon>
        <taxon>Pseudomonadota</taxon>
        <taxon>Alphaproteobacteria</taxon>
        <taxon>Hyphomicrobiales</taxon>
        <taxon>Chelatococcaceae</taxon>
        <taxon>Chelatococcus</taxon>
    </lineage>
</organism>
<dbReference type="RefSeq" id="WP_183333414.1">
    <property type="nucleotide sequence ID" value="NZ_BMHX01000003.1"/>
</dbReference>
<dbReference type="Pfam" id="PF20349">
    <property type="entry name" value="DUF6644"/>
    <property type="match status" value="1"/>
</dbReference>
<feature type="transmembrane region" description="Helical" evidence="1">
    <location>
        <begin position="63"/>
        <end position="88"/>
    </location>
</feature>
<dbReference type="EMBL" id="JACHEH010000003">
    <property type="protein sequence ID" value="MBB6167644.1"/>
    <property type="molecule type" value="Genomic_DNA"/>
</dbReference>
<evidence type="ECO:0000259" key="2">
    <source>
        <dbReference type="Pfam" id="PF20349"/>
    </source>
</evidence>
<sequence>MSNLANEALLALAAWPGAALLRRSSFAYLLANATHILSVGLVVGAIVPLDLRLLELFRRRSLAVLAPFLSRCAAVGMACALMTGALLFSVRPVEYAGNPAFLAKLGLIAVGVANALLLRRRAAWRDAASGGPVDAGVRLAAALSLVVWTGAVVAGRWIGFL</sequence>
<comment type="caution">
    <text evidence="3">The sequence shown here is derived from an EMBL/GenBank/DDBJ whole genome shotgun (WGS) entry which is preliminary data.</text>
</comment>
<reference evidence="3 4" key="1">
    <citation type="submission" date="2020-08" db="EMBL/GenBank/DDBJ databases">
        <title>Genomic Encyclopedia of Type Strains, Phase IV (KMG-IV): sequencing the most valuable type-strain genomes for metagenomic binning, comparative biology and taxonomic classification.</title>
        <authorList>
            <person name="Goeker M."/>
        </authorList>
    </citation>
    <scope>NUCLEOTIDE SEQUENCE [LARGE SCALE GENOMIC DNA]</scope>
    <source>
        <strain evidence="3 4">DSM 101465</strain>
    </source>
</reference>